<feature type="compositionally biased region" description="Pro residues" evidence="1">
    <location>
        <begin position="193"/>
        <end position="204"/>
    </location>
</feature>
<feature type="domain" description="PH" evidence="2">
    <location>
        <begin position="270"/>
        <end position="374"/>
    </location>
</feature>
<dbReference type="Proteomes" id="UP000799437">
    <property type="component" value="Unassembled WGS sequence"/>
</dbReference>
<evidence type="ECO:0000259" key="3">
    <source>
        <dbReference type="Pfam" id="PF23076"/>
    </source>
</evidence>
<organism evidence="4 5">
    <name type="scientific">Pseudovirgaria hyperparasitica</name>
    <dbReference type="NCBI Taxonomy" id="470096"/>
    <lineage>
        <taxon>Eukaryota</taxon>
        <taxon>Fungi</taxon>
        <taxon>Dikarya</taxon>
        <taxon>Ascomycota</taxon>
        <taxon>Pezizomycotina</taxon>
        <taxon>Dothideomycetes</taxon>
        <taxon>Dothideomycetes incertae sedis</taxon>
        <taxon>Acrospermales</taxon>
        <taxon>Acrospermaceae</taxon>
        <taxon>Pseudovirgaria</taxon>
    </lineage>
</organism>
<name>A0A6A6WEW2_9PEZI</name>
<dbReference type="RefSeq" id="XP_033603526.1">
    <property type="nucleotide sequence ID" value="XM_033740175.1"/>
</dbReference>
<dbReference type="OrthoDB" id="5345571at2759"/>
<dbReference type="Pfam" id="PF23076">
    <property type="entry name" value="PH_FT_C"/>
    <property type="match status" value="1"/>
</dbReference>
<evidence type="ECO:0000259" key="2">
    <source>
        <dbReference type="Pfam" id="PF23074"/>
    </source>
</evidence>
<dbReference type="EMBL" id="ML996567">
    <property type="protein sequence ID" value="KAF2761075.1"/>
    <property type="molecule type" value="Genomic_DNA"/>
</dbReference>
<proteinExistence type="predicted"/>
<dbReference type="InterPro" id="IPR057081">
    <property type="entry name" value="PH_N"/>
</dbReference>
<evidence type="ECO:0000313" key="5">
    <source>
        <dbReference type="Proteomes" id="UP000799437"/>
    </source>
</evidence>
<reference evidence="4" key="1">
    <citation type="journal article" date="2020" name="Stud. Mycol.">
        <title>101 Dothideomycetes genomes: a test case for predicting lifestyles and emergence of pathogens.</title>
        <authorList>
            <person name="Haridas S."/>
            <person name="Albert R."/>
            <person name="Binder M."/>
            <person name="Bloem J."/>
            <person name="Labutti K."/>
            <person name="Salamov A."/>
            <person name="Andreopoulos B."/>
            <person name="Baker S."/>
            <person name="Barry K."/>
            <person name="Bills G."/>
            <person name="Bluhm B."/>
            <person name="Cannon C."/>
            <person name="Castanera R."/>
            <person name="Culley D."/>
            <person name="Daum C."/>
            <person name="Ezra D."/>
            <person name="Gonzalez J."/>
            <person name="Henrissat B."/>
            <person name="Kuo A."/>
            <person name="Liang C."/>
            <person name="Lipzen A."/>
            <person name="Lutzoni F."/>
            <person name="Magnuson J."/>
            <person name="Mondo S."/>
            <person name="Nolan M."/>
            <person name="Ohm R."/>
            <person name="Pangilinan J."/>
            <person name="Park H.-J."/>
            <person name="Ramirez L."/>
            <person name="Alfaro M."/>
            <person name="Sun H."/>
            <person name="Tritt A."/>
            <person name="Yoshinaga Y."/>
            <person name="Zwiers L.-H."/>
            <person name="Turgeon B."/>
            <person name="Goodwin S."/>
            <person name="Spatafora J."/>
            <person name="Crous P."/>
            <person name="Grigoriev I."/>
        </authorList>
    </citation>
    <scope>NUCLEOTIDE SEQUENCE</scope>
    <source>
        <strain evidence="4">CBS 121739</strain>
    </source>
</reference>
<dbReference type="AlphaFoldDB" id="A0A6A6WEW2"/>
<accession>A0A6A6WEW2</accession>
<evidence type="ECO:0000256" key="1">
    <source>
        <dbReference type="SAM" id="MobiDB-lite"/>
    </source>
</evidence>
<dbReference type="Pfam" id="PF23074">
    <property type="entry name" value="PH_FT_N"/>
    <property type="match status" value="1"/>
</dbReference>
<dbReference type="InterPro" id="IPR057082">
    <property type="entry name" value="PH_C"/>
</dbReference>
<protein>
    <submittedName>
        <fullName evidence="4">Uncharacterized protein</fullName>
    </submittedName>
</protein>
<dbReference type="GeneID" id="54481229"/>
<feature type="compositionally biased region" description="Low complexity" evidence="1">
    <location>
        <begin position="205"/>
        <end position="223"/>
    </location>
</feature>
<sequence>MVWPLGRVIKETEDTAYGLVVFKTNVAEFRPDISNCMSICYQVTTSFHVLENCDCLRHDVRSDLDLVIPSLMYTLGTCRDAFAVTDPSAYYNGQAARHYRIIWLDLQSAFMREGMNLLGRLALYARFIEGIVKTARGHHRAHSRDMEKDRARLDRLLLKQEGDPEDTAKSYQFTLPPLAINRRPINFSHVPASYPPPIPEPAPLSPTYSNSSSQSFSTTHTYGTGSGSLLAEPNHWARRIFDGQHPVHPLPYDIEPTRCYGTHQPGLLLDLHRENSFKVLELPFESSSAKVLLFYRVGDKRARIVFTEKGQRERHWYIMALSSLTIRRAGSALQLRRINQYDGKHDIWARLKFSCHERMVLLFCVIVAMKMQDPTLYPMALDEFPLQGGESLCWSGEIQNENLRHIMRIWRDFDSSCLRIEVTPKRGRMKVCPIWTAFLNEYVNEPGWVKRINPSVVYLRKLHPYIFHETYGLRFSTTGWIKLEFTYPDDADALMDVWDDICAGRI</sequence>
<gene>
    <name evidence="4" type="ORF">EJ05DRAFT_251606</name>
</gene>
<feature type="domain" description="PH" evidence="3">
    <location>
        <begin position="393"/>
        <end position="501"/>
    </location>
</feature>
<feature type="region of interest" description="Disordered" evidence="1">
    <location>
        <begin position="191"/>
        <end position="224"/>
    </location>
</feature>
<keyword evidence="5" id="KW-1185">Reference proteome</keyword>
<evidence type="ECO:0000313" key="4">
    <source>
        <dbReference type="EMBL" id="KAF2761075.1"/>
    </source>
</evidence>